<dbReference type="AlphaFoldDB" id="A0A926E5F1"/>
<keyword evidence="8" id="KW-0862">Zinc</keyword>
<keyword evidence="9" id="KW-0067">ATP-binding</keyword>
<name>A0A926E5F1_9FIRM</name>
<dbReference type="CDD" id="cd18137">
    <property type="entry name" value="HLD_clamp_pol_III_gamma_tau"/>
    <property type="match status" value="1"/>
</dbReference>
<evidence type="ECO:0000256" key="12">
    <source>
        <dbReference type="SAM" id="MobiDB-lite"/>
    </source>
</evidence>
<dbReference type="Pfam" id="PF12169">
    <property type="entry name" value="DNA_pol3_gamma3"/>
    <property type="match status" value="1"/>
</dbReference>
<dbReference type="NCBIfam" id="NF004046">
    <property type="entry name" value="PRK05563.1"/>
    <property type="match status" value="1"/>
</dbReference>
<dbReference type="GO" id="GO:0009360">
    <property type="term" value="C:DNA polymerase III complex"/>
    <property type="evidence" value="ECO:0007669"/>
    <property type="project" value="InterPro"/>
</dbReference>
<evidence type="ECO:0000256" key="6">
    <source>
        <dbReference type="ARBA" id="ARBA00022723"/>
    </source>
</evidence>
<keyword evidence="7" id="KW-0547">Nucleotide-binding</keyword>
<dbReference type="GO" id="GO:0006261">
    <property type="term" value="P:DNA-templated DNA replication"/>
    <property type="evidence" value="ECO:0007669"/>
    <property type="project" value="TreeGrafter"/>
</dbReference>
<evidence type="ECO:0000256" key="2">
    <source>
        <dbReference type="ARBA" id="ARBA00012417"/>
    </source>
</evidence>
<accession>A0A926E5F1</accession>
<evidence type="ECO:0000313" key="14">
    <source>
        <dbReference type="EMBL" id="MBC8559865.1"/>
    </source>
</evidence>
<evidence type="ECO:0000256" key="7">
    <source>
        <dbReference type="ARBA" id="ARBA00022741"/>
    </source>
</evidence>
<comment type="caution">
    <text evidence="14">The sequence shown here is derived from an EMBL/GenBank/DDBJ whole genome shotgun (WGS) entry which is preliminary data.</text>
</comment>
<keyword evidence="15" id="KW-1185">Reference proteome</keyword>
<dbReference type="GO" id="GO:0003677">
    <property type="term" value="F:DNA binding"/>
    <property type="evidence" value="ECO:0007669"/>
    <property type="project" value="InterPro"/>
</dbReference>
<dbReference type="Proteomes" id="UP000610760">
    <property type="component" value="Unassembled WGS sequence"/>
</dbReference>
<dbReference type="GO" id="GO:0003887">
    <property type="term" value="F:DNA-directed DNA polymerase activity"/>
    <property type="evidence" value="ECO:0007669"/>
    <property type="project" value="UniProtKB-KW"/>
</dbReference>
<evidence type="ECO:0000256" key="4">
    <source>
        <dbReference type="ARBA" id="ARBA00022695"/>
    </source>
</evidence>
<gene>
    <name evidence="14" type="primary">dnaX</name>
    <name evidence="14" type="ORF">H8710_07270</name>
</gene>
<dbReference type="CDD" id="cd00009">
    <property type="entry name" value="AAA"/>
    <property type="match status" value="1"/>
</dbReference>
<dbReference type="Gene3D" id="1.10.8.60">
    <property type="match status" value="1"/>
</dbReference>
<dbReference type="Gene3D" id="3.40.50.300">
    <property type="entry name" value="P-loop containing nucleotide triphosphate hydrolases"/>
    <property type="match status" value="1"/>
</dbReference>
<dbReference type="InterPro" id="IPR001270">
    <property type="entry name" value="ClpA/B"/>
</dbReference>
<dbReference type="Gene3D" id="1.20.272.10">
    <property type="match status" value="1"/>
</dbReference>
<feature type="region of interest" description="Disordered" evidence="12">
    <location>
        <begin position="388"/>
        <end position="418"/>
    </location>
</feature>
<evidence type="ECO:0000256" key="10">
    <source>
        <dbReference type="ARBA" id="ARBA00022932"/>
    </source>
</evidence>
<keyword evidence="10" id="KW-0239">DNA-directed DNA polymerase</keyword>
<reference evidence="14" key="1">
    <citation type="submission" date="2020-08" db="EMBL/GenBank/DDBJ databases">
        <title>Genome public.</title>
        <authorList>
            <person name="Liu C."/>
            <person name="Sun Q."/>
        </authorList>
    </citation>
    <scope>NUCLEOTIDE SEQUENCE</scope>
    <source>
        <strain evidence="14">NSJ-33</strain>
    </source>
</reference>
<keyword evidence="5" id="KW-0235">DNA replication</keyword>
<evidence type="ECO:0000256" key="9">
    <source>
        <dbReference type="ARBA" id="ARBA00022840"/>
    </source>
</evidence>
<keyword evidence="4 14" id="KW-0548">Nucleotidyltransferase</keyword>
<dbReference type="EMBL" id="JACRSV010000002">
    <property type="protein sequence ID" value="MBC8559865.1"/>
    <property type="molecule type" value="Genomic_DNA"/>
</dbReference>
<sequence>MYLALYRKWRPQVFSDVVSQEHITTTLQNQVRFQKTSHAYLFTGPRGTGKTTCSKILAKAVNCLHPVDGNPCLECEICKGIEEGSIMDVVEMDAASNNGVDDIRDLRNEANFSPAVCKYRVYIIDEVHMLSVSAFNALLKIMEEPPPHILFILATTEVHKVPQTIVSRCQQYDFRRIRPQDIADRMLRISEQETFTLTEDAAMLIARLSDGGMRDALSLLDQCVAFSQTVNLDTVTSTAGIAGSEHLFALSAAMVKKDTAECIRLVNELYDNAKGIERLISELISHFRNVMIVKSVANPEELVVCLPDEMERFRELAKGLPLGDILRILSILQQCLDHLSRSGNKKVEMEMTMIRLCSAEEADAPTASGNSDLALRISRLEQALAQGTAAAAPKEPVKRSSVGKEQTAPVPVPAPSAPAVAPTGEVGPMGPMPGWEDLLRELSQTEPPLYVMLKDAKAFVGGNVVTIDSPNPMLKSLLMTDNIGAKLADEVERVLGKRHRLRIAKVERPAEQKAPDALNDIIKKAESQEIEVHVKE</sequence>
<evidence type="ECO:0000256" key="8">
    <source>
        <dbReference type="ARBA" id="ARBA00022833"/>
    </source>
</evidence>
<dbReference type="PANTHER" id="PTHR11669">
    <property type="entry name" value="REPLICATION FACTOR C / DNA POLYMERASE III GAMMA-TAU SUBUNIT"/>
    <property type="match status" value="1"/>
</dbReference>
<dbReference type="Pfam" id="PF13177">
    <property type="entry name" value="DNA_pol3_delta2"/>
    <property type="match status" value="1"/>
</dbReference>
<dbReference type="InterPro" id="IPR045085">
    <property type="entry name" value="HLD_clamp_pol_III_gamma_tau"/>
</dbReference>
<evidence type="ECO:0000256" key="11">
    <source>
        <dbReference type="ARBA" id="ARBA00049244"/>
    </source>
</evidence>
<comment type="similarity">
    <text evidence="1">Belongs to the DnaX/STICHEL family.</text>
</comment>
<dbReference type="RefSeq" id="WP_249294848.1">
    <property type="nucleotide sequence ID" value="NZ_JACRSV010000002.1"/>
</dbReference>
<dbReference type="PRINTS" id="PR00300">
    <property type="entry name" value="CLPPROTEASEA"/>
</dbReference>
<evidence type="ECO:0000256" key="5">
    <source>
        <dbReference type="ARBA" id="ARBA00022705"/>
    </source>
</evidence>
<evidence type="ECO:0000259" key="13">
    <source>
        <dbReference type="SMART" id="SM00382"/>
    </source>
</evidence>
<dbReference type="GO" id="GO:0005524">
    <property type="term" value="F:ATP binding"/>
    <property type="evidence" value="ECO:0007669"/>
    <property type="project" value="UniProtKB-KW"/>
</dbReference>
<comment type="catalytic activity">
    <reaction evidence="11">
        <text>DNA(n) + a 2'-deoxyribonucleoside 5'-triphosphate = DNA(n+1) + diphosphate</text>
        <dbReference type="Rhea" id="RHEA:22508"/>
        <dbReference type="Rhea" id="RHEA-COMP:17339"/>
        <dbReference type="Rhea" id="RHEA-COMP:17340"/>
        <dbReference type="ChEBI" id="CHEBI:33019"/>
        <dbReference type="ChEBI" id="CHEBI:61560"/>
        <dbReference type="ChEBI" id="CHEBI:173112"/>
        <dbReference type="EC" id="2.7.7.7"/>
    </reaction>
</comment>
<protein>
    <recommendedName>
        <fullName evidence="2">DNA-directed DNA polymerase</fullName>
        <ecNumber evidence="2">2.7.7.7</ecNumber>
    </recommendedName>
</protein>
<dbReference type="InterPro" id="IPR003593">
    <property type="entry name" value="AAA+_ATPase"/>
</dbReference>
<evidence type="ECO:0000313" key="15">
    <source>
        <dbReference type="Proteomes" id="UP000610760"/>
    </source>
</evidence>
<dbReference type="FunFam" id="3.40.50.300:FF:000014">
    <property type="entry name" value="DNA polymerase III subunit gamma/tau"/>
    <property type="match status" value="1"/>
</dbReference>
<dbReference type="EC" id="2.7.7.7" evidence="2"/>
<dbReference type="SUPFAM" id="SSF52540">
    <property type="entry name" value="P-loop containing nucleoside triphosphate hydrolases"/>
    <property type="match status" value="1"/>
</dbReference>
<dbReference type="NCBIfam" id="TIGR02397">
    <property type="entry name" value="dnaX_nterm"/>
    <property type="match status" value="1"/>
</dbReference>
<organism evidence="14 15">
    <name type="scientific">Fumia xinanensis</name>
    <dbReference type="NCBI Taxonomy" id="2763659"/>
    <lineage>
        <taxon>Bacteria</taxon>
        <taxon>Bacillati</taxon>
        <taxon>Bacillota</taxon>
        <taxon>Clostridia</taxon>
        <taxon>Eubacteriales</taxon>
        <taxon>Oscillospiraceae</taxon>
        <taxon>Fumia</taxon>
    </lineage>
</organism>
<dbReference type="InterPro" id="IPR012763">
    <property type="entry name" value="DNA_pol_III_sug/sutau_N"/>
</dbReference>
<dbReference type="InterPro" id="IPR022754">
    <property type="entry name" value="DNA_pol_III_gamma-3"/>
</dbReference>
<dbReference type="InterPro" id="IPR027417">
    <property type="entry name" value="P-loop_NTPase"/>
</dbReference>
<dbReference type="SMART" id="SM00382">
    <property type="entry name" value="AAA"/>
    <property type="match status" value="1"/>
</dbReference>
<dbReference type="PANTHER" id="PTHR11669:SF0">
    <property type="entry name" value="PROTEIN STICHEL-LIKE 2"/>
    <property type="match status" value="1"/>
</dbReference>
<evidence type="ECO:0000256" key="1">
    <source>
        <dbReference type="ARBA" id="ARBA00006360"/>
    </source>
</evidence>
<dbReference type="GO" id="GO:0046872">
    <property type="term" value="F:metal ion binding"/>
    <property type="evidence" value="ECO:0007669"/>
    <property type="project" value="UniProtKB-KW"/>
</dbReference>
<evidence type="ECO:0000256" key="3">
    <source>
        <dbReference type="ARBA" id="ARBA00022679"/>
    </source>
</evidence>
<keyword evidence="6" id="KW-0479">Metal-binding</keyword>
<dbReference type="Pfam" id="PF22608">
    <property type="entry name" value="DNAX_ATPase_lid"/>
    <property type="match status" value="1"/>
</dbReference>
<dbReference type="InterPro" id="IPR008921">
    <property type="entry name" value="DNA_pol3_clamp-load_cplx_C"/>
</dbReference>
<dbReference type="InterPro" id="IPR050238">
    <property type="entry name" value="DNA_Rep/Repair_Clamp_Loader"/>
</dbReference>
<feature type="domain" description="AAA+ ATPase" evidence="13">
    <location>
        <begin position="36"/>
        <end position="178"/>
    </location>
</feature>
<keyword evidence="3 14" id="KW-0808">Transferase</keyword>
<proteinExistence type="inferred from homology"/>
<dbReference type="SUPFAM" id="SSF48019">
    <property type="entry name" value="post-AAA+ oligomerization domain-like"/>
    <property type="match status" value="1"/>
</dbReference>